<accession>A0AAE0A0Q2</accession>
<dbReference type="InterPro" id="IPR012337">
    <property type="entry name" value="RNaseH-like_sf"/>
</dbReference>
<keyword evidence="3" id="KW-1185">Reference proteome</keyword>
<dbReference type="AlphaFoldDB" id="A0AAE0A0Q2"/>
<gene>
    <name evidence="2" type="ORF">Dsin_021211</name>
</gene>
<dbReference type="PANTHER" id="PTHR47723:SF22">
    <property type="entry name" value="RNASE H TYPE-1 DOMAIN-CONTAINING PROTEIN"/>
    <property type="match status" value="1"/>
</dbReference>
<dbReference type="InterPro" id="IPR053151">
    <property type="entry name" value="RNase_H-like"/>
</dbReference>
<dbReference type="InterPro" id="IPR002156">
    <property type="entry name" value="RNaseH_domain"/>
</dbReference>
<feature type="domain" description="RNase H type-1" evidence="1">
    <location>
        <begin position="148"/>
        <end position="281"/>
    </location>
</feature>
<dbReference type="InterPro" id="IPR044730">
    <property type="entry name" value="RNase_H-like_dom_plant"/>
</dbReference>
<dbReference type="Gene3D" id="3.30.420.10">
    <property type="entry name" value="Ribonuclease H-like superfamily/Ribonuclease H"/>
    <property type="match status" value="1"/>
</dbReference>
<evidence type="ECO:0000313" key="3">
    <source>
        <dbReference type="Proteomes" id="UP001281410"/>
    </source>
</evidence>
<sequence>MSFGKVGLEVWGGGELSLEEGHLCQIQHPNEDPEVELGDRARRWSDLLVEGHSLKVVFPKIHVLACDKLGYVRDFRSWADTTWVWEVKLKRPVFNWEVQHWDRFRGCLDNFIVQNNVQDTIMWKFVSSSMFTVKYFWQRVGEVQSDSSRHYKNIWRDGSSRGSPGQAGIGGVLRDREGRILCLFSVNMGIRDALTVEIMAIAKAIELCMTKPDVCKKDITLISDSREAVSWINRGGCGNSDHMHSVSDIRSNLIKMDQAHIIFKSRASNSVADSLAKRGSEGGEDRESWSID</sequence>
<dbReference type="Proteomes" id="UP001281410">
    <property type="component" value="Unassembled WGS sequence"/>
</dbReference>
<evidence type="ECO:0000259" key="1">
    <source>
        <dbReference type="PROSITE" id="PS50879"/>
    </source>
</evidence>
<organism evidence="2 3">
    <name type="scientific">Dipteronia sinensis</name>
    <dbReference type="NCBI Taxonomy" id="43782"/>
    <lineage>
        <taxon>Eukaryota</taxon>
        <taxon>Viridiplantae</taxon>
        <taxon>Streptophyta</taxon>
        <taxon>Embryophyta</taxon>
        <taxon>Tracheophyta</taxon>
        <taxon>Spermatophyta</taxon>
        <taxon>Magnoliopsida</taxon>
        <taxon>eudicotyledons</taxon>
        <taxon>Gunneridae</taxon>
        <taxon>Pentapetalae</taxon>
        <taxon>rosids</taxon>
        <taxon>malvids</taxon>
        <taxon>Sapindales</taxon>
        <taxon>Sapindaceae</taxon>
        <taxon>Hippocastanoideae</taxon>
        <taxon>Acereae</taxon>
        <taxon>Dipteronia</taxon>
    </lineage>
</organism>
<dbReference type="PROSITE" id="PS50879">
    <property type="entry name" value="RNASE_H_1"/>
    <property type="match status" value="1"/>
</dbReference>
<name>A0AAE0A0Q2_9ROSI</name>
<dbReference type="InterPro" id="IPR036397">
    <property type="entry name" value="RNaseH_sf"/>
</dbReference>
<comment type="caution">
    <text evidence="2">The sequence shown here is derived from an EMBL/GenBank/DDBJ whole genome shotgun (WGS) entry which is preliminary data.</text>
</comment>
<dbReference type="EMBL" id="JANJYJ010000007">
    <property type="protein sequence ID" value="KAK3197796.1"/>
    <property type="molecule type" value="Genomic_DNA"/>
</dbReference>
<dbReference type="GO" id="GO:0004523">
    <property type="term" value="F:RNA-DNA hybrid ribonuclease activity"/>
    <property type="evidence" value="ECO:0007669"/>
    <property type="project" value="InterPro"/>
</dbReference>
<reference evidence="2" key="1">
    <citation type="journal article" date="2023" name="Plant J.">
        <title>Genome sequences and population genomics provide insights into the demographic history, inbreeding, and mutation load of two 'living fossil' tree species of Dipteronia.</title>
        <authorList>
            <person name="Feng Y."/>
            <person name="Comes H.P."/>
            <person name="Chen J."/>
            <person name="Zhu S."/>
            <person name="Lu R."/>
            <person name="Zhang X."/>
            <person name="Li P."/>
            <person name="Qiu J."/>
            <person name="Olsen K.M."/>
            <person name="Qiu Y."/>
        </authorList>
    </citation>
    <scope>NUCLEOTIDE SEQUENCE</scope>
    <source>
        <strain evidence="2">NBL</strain>
    </source>
</reference>
<dbReference type="GO" id="GO:0003676">
    <property type="term" value="F:nucleic acid binding"/>
    <property type="evidence" value="ECO:0007669"/>
    <property type="project" value="InterPro"/>
</dbReference>
<proteinExistence type="predicted"/>
<evidence type="ECO:0000313" key="2">
    <source>
        <dbReference type="EMBL" id="KAK3197796.1"/>
    </source>
</evidence>
<dbReference type="Pfam" id="PF13456">
    <property type="entry name" value="RVT_3"/>
    <property type="match status" value="1"/>
</dbReference>
<protein>
    <recommendedName>
        <fullName evidence="1">RNase H type-1 domain-containing protein</fullName>
    </recommendedName>
</protein>
<dbReference type="SUPFAM" id="SSF53098">
    <property type="entry name" value="Ribonuclease H-like"/>
    <property type="match status" value="1"/>
</dbReference>
<dbReference type="CDD" id="cd06222">
    <property type="entry name" value="RNase_H_like"/>
    <property type="match status" value="1"/>
</dbReference>
<dbReference type="PANTHER" id="PTHR47723">
    <property type="entry name" value="OS05G0353850 PROTEIN"/>
    <property type="match status" value="1"/>
</dbReference>